<name>A0AAW0LCW8_QUESU</name>
<dbReference type="SUPFAM" id="SSF52058">
    <property type="entry name" value="L domain-like"/>
    <property type="match status" value="1"/>
</dbReference>
<proteinExistence type="predicted"/>
<organism evidence="2 3">
    <name type="scientific">Quercus suber</name>
    <name type="common">Cork oak</name>
    <dbReference type="NCBI Taxonomy" id="58331"/>
    <lineage>
        <taxon>Eukaryota</taxon>
        <taxon>Viridiplantae</taxon>
        <taxon>Streptophyta</taxon>
        <taxon>Embryophyta</taxon>
        <taxon>Tracheophyta</taxon>
        <taxon>Spermatophyta</taxon>
        <taxon>Magnoliopsida</taxon>
        <taxon>eudicotyledons</taxon>
        <taxon>Gunneridae</taxon>
        <taxon>Pentapetalae</taxon>
        <taxon>rosids</taxon>
        <taxon>fabids</taxon>
        <taxon>Fagales</taxon>
        <taxon>Fagaceae</taxon>
        <taxon>Quercus</taxon>
    </lineage>
</organism>
<reference evidence="2 3" key="1">
    <citation type="journal article" date="2018" name="Sci. Data">
        <title>The draft genome sequence of cork oak.</title>
        <authorList>
            <person name="Ramos A.M."/>
            <person name="Usie A."/>
            <person name="Barbosa P."/>
            <person name="Barros P.M."/>
            <person name="Capote T."/>
            <person name="Chaves I."/>
            <person name="Simoes F."/>
            <person name="Abreu I."/>
            <person name="Carrasquinho I."/>
            <person name="Faro C."/>
            <person name="Guimaraes J.B."/>
            <person name="Mendonca D."/>
            <person name="Nobrega F."/>
            <person name="Rodrigues L."/>
            <person name="Saibo N.J.M."/>
            <person name="Varela M.C."/>
            <person name="Egas C."/>
            <person name="Matos J."/>
            <person name="Miguel C.M."/>
            <person name="Oliveira M.M."/>
            <person name="Ricardo C.P."/>
            <person name="Goncalves S."/>
        </authorList>
    </citation>
    <scope>NUCLEOTIDE SEQUENCE [LARGE SCALE GENOMIC DNA]</scope>
    <source>
        <strain evidence="3">cv. HL8</strain>
    </source>
</reference>
<feature type="domain" description="R13L1/DRL21-like LRR repeat region" evidence="1">
    <location>
        <begin position="11"/>
        <end position="61"/>
    </location>
</feature>
<dbReference type="InterPro" id="IPR032675">
    <property type="entry name" value="LRR_dom_sf"/>
</dbReference>
<dbReference type="InterPro" id="IPR056789">
    <property type="entry name" value="LRR_R13L1-DRL21"/>
</dbReference>
<accession>A0AAW0LCW8</accession>
<dbReference type="Gene3D" id="3.80.10.10">
    <property type="entry name" value="Ribonuclease Inhibitor"/>
    <property type="match status" value="1"/>
</dbReference>
<keyword evidence="3" id="KW-1185">Reference proteome</keyword>
<dbReference type="Pfam" id="PF25019">
    <property type="entry name" value="LRR_R13L1-DRL21"/>
    <property type="match status" value="1"/>
</dbReference>
<gene>
    <name evidence="2" type="primary">RGA4_15</name>
    <name evidence="2" type="ORF">CFP56_002789</name>
</gene>
<dbReference type="EMBL" id="PKMF04000112">
    <property type="protein sequence ID" value="KAK7849558.1"/>
    <property type="molecule type" value="Genomic_DNA"/>
</dbReference>
<dbReference type="PANTHER" id="PTHR47186">
    <property type="entry name" value="LEUCINE-RICH REPEAT-CONTAINING PROTEIN 57"/>
    <property type="match status" value="1"/>
</dbReference>
<sequence length="275" mass="32238">MKLCCIEEDINEEEVGYDEMSLEALEPHPNLKALCLKHYGGVRFPFWLSSLTNLVQLKNVTNANICHRWINFLLSKFLDSLGYISERDNSEEEFSHSSFNSFLPSLERLKIENCPNLKRWWQGRVRRDSVMAENHSLPSFPRLSKLYILGCPQLTSLPLFPYLDWLRLLVDLSNDWDEMEWQGLRSLLSLEFYNLPKLVSLPGELQHVTSLQRQLDICPSLMAIPGWIYDSHLFDHLKFGVASIRHQYLKGFVTLLLCRHWTFECPSYWKDARGK</sequence>
<evidence type="ECO:0000259" key="1">
    <source>
        <dbReference type="Pfam" id="PF25019"/>
    </source>
</evidence>
<comment type="caution">
    <text evidence="2">The sequence shown here is derived from an EMBL/GenBank/DDBJ whole genome shotgun (WGS) entry which is preliminary data.</text>
</comment>
<dbReference type="AlphaFoldDB" id="A0AAW0LCW8"/>
<evidence type="ECO:0000313" key="3">
    <source>
        <dbReference type="Proteomes" id="UP000237347"/>
    </source>
</evidence>
<evidence type="ECO:0000313" key="2">
    <source>
        <dbReference type="EMBL" id="KAK7849558.1"/>
    </source>
</evidence>
<dbReference type="Proteomes" id="UP000237347">
    <property type="component" value="Unassembled WGS sequence"/>
</dbReference>
<dbReference type="PANTHER" id="PTHR47186:SF18">
    <property type="entry name" value="RX N-TERMINAL DOMAIN-CONTAINING PROTEIN"/>
    <property type="match status" value="1"/>
</dbReference>
<protein>
    <submittedName>
        <fullName evidence="2">Disease resistance protein rga4</fullName>
    </submittedName>
</protein>